<evidence type="ECO:0000256" key="1">
    <source>
        <dbReference type="SAM" id="MobiDB-lite"/>
    </source>
</evidence>
<sequence>MFRPRLALYSVQGAPGHGYPASPQMLGSCDCPALIAAPSLTSDPATAAAPGEPRSPNGGRPASPQGLLCPSGRTTAVCVSPCQRVQRQLPVPWVLSRLPWRPPGPPRRDLRDPLCLRWPRRVIAATGVCRRWPSRCRLALLAPSAGPHRPPTTVS</sequence>
<reference evidence="2" key="1">
    <citation type="journal article" date="2022" name="bioRxiv">
        <title>Sequencing and chromosome-scale assembly of the giantPleurodeles waltlgenome.</title>
        <authorList>
            <person name="Brown T."/>
            <person name="Elewa A."/>
            <person name="Iarovenko S."/>
            <person name="Subramanian E."/>
            <person name="Araus A.J."/>
            <person name="Petzold A."/>
            <person name="Susuki M."/>
            <person name="Suzuki K.-i.T."/>
            <person name="Hayashi T."/>
            <person name="Toyoda A."/>
            <person name="Oliveira C."/>
            <person name="Osipova E."/>
            <person name="Leigh N.D."/>
            <person name="Simon A."/>
            <person name="Yun M.H."/>
        </authorList>
    </citation>
    <scope>NUCLEOTIDE SEQUENCE</scope>
    <source>
        <strain evidence="2">20211129_DDA</strain>
        <tissue evidence="2">Liver</tissue>
    </source>
</reference>
<keyword evidence="3" id="KW-1185">Reference proteome</keyword>
<proteinExistence type="predicted"/>
<feature type="region of interest" description="Disordered" evidence="1">
    <location>
        <begin position="42"/>
        <end position="68"/>
    </location>
</feature>
<dbReference type="Proteomes" id="UP001066276">
    <property type="component" value="Chromosome 7"/>
</dbReference>
<dbReference type="AlphaFoldDB" id="A0AAV7PMD6"/>
<dbReference type="PROSITE" id="PS51257">
    <property type="entry name" value="PROKAR_LIPOPROTEIN"/>
    <property type="match status" value="1"/>
</dbReference>
<dbReference type="EMBL" id="JANPWB010000011">
    <property type="protein sequence ID" value="KAJ1128572.1"/>
    <property type="molecule type" value="Genomic_DNA"/>
</dbReference>
<protein>
    <submittedName>
        <fullName evidence="2">Uncharacterized protein</fullName>
    </submittedName>
</protein>
<gene>
    <name evidence="2" type="ORF">NDU88_006949</name>
</gene>
<comment type="caution">
    <text evidence="2">The sequence shown here is derived from an EMBL/GenBank/DDBJ whole genome shotgun (WGS) entry which is preliminary data.</text>
</comment>
<evidence type="ECO:0000313" key="2">
    <source>
        <dbReference type="EMBL" id="KAJ1128572.1"/>
    </source>
</evidence>
<evidence type="ECO:0000313" key="3">
    <source>
        <dbReference type="Proteomes" id="UP001066276"/>
    </source>
</evidence>
<name>A0AAV7PMD6_PLEWA</name>
<organism evidence="2 3">
    <name type="scientific">Pleurodeles waltl</name>
    <name type="common">Iberian ribbed newt</name>
    <dbReference type="NCBI Taxonomy" id="8319"/>
    <lineage>
        <taxon>Eukaryota</taxon>
        <taxon>Metazoa</taxon>
        <taxon>Chordata</taxon>
        <taxon>Craniata</taxon>
        <taxon>Vertebrata</taxon>
        <taxon>Euteleostomi</taxon>
        <taxon>Amphibia</taxon>
        <taxon>Batrachia</taxon>
        <taxon>Caudata</taxon>
        <taxon>Salamandroidea</taxon>
        <taxon>Salamandridae</taxon>
        <taxon>Pleurodelinae</taxon>
        <taxon>Pleurodeles</taxon>
    </lineage>
</organism>
<accession>A0AAV7PMD6</accession>